<comment type="caution">
    <text evidence="6">The sequence shown here is derived from an EMBL/GenBank/DDBJ whole genome shotgun (WGS) entry which is preliminary data.</text>
</comment>
<sequence>MHTRPIATPTCAGVPGSSGPERPEKIYGLTPRYESGRLLRWSVMIARRGGRFHQEFRVATYGDPEKAKAAAIAYRDEVLKTIPAMSRSEFGTILRSNNTSGVPGVSRREEKNGFARWCAIVSLPDGTTRRCTFAVGKYGEEKARQKAIEARLELLKLLDGWFVHHPDAMPLGPAPSAVVEPVMPKREKTQAGESKRQPSPDKRVYRTQLNWRLHSGVQVCRDYWVAECALATGGTRRKQFSVNEYGEDDARRRAFEQRGAWLAQPPEPARRRAQRPRAGADSAKPQPGI</sequence>
<protein>
    <recommendedName>
        <fullName evidence="5">AP2/ERF domain-containing protein</fullName>
    </recommendedName>
</protein>
<dbReference type="Gene3D" id="1.20.5.2050">
    <property type="match status" value="2"/>
</dbReference>
<dbReference type="Pfam" id="PF00847">
    <property type="entry name" value="AP2"/>
    <property type="match status" value="1"/>
</dbReference>
<keyword evidence="1" id="KW-0805">Transcription regulation</keyword>
<organism evidence="6 7">
    <name type="scientific">Xanthomonas sacchari</name>
    <dbReference type="NCBI Taxonomy" id="56458"/>
    <lineage>
        <taxon>Bacteria</taxon>
        <taxon>Pseudomonadati</taxon>
        <taxon>Pseudomonadota</taxon>
        <taxon>Gammaproteobacteria</taxon>
        <taxon>Lysobacterales</taxon>
        <taxon>Lysobacteraceae</taxon>
        <taxon>Xanthomonas</taxon>
    </lineage>
</organism>
<name>A0ABT3DUF7_9XANT</name>
<feature type="region of interest" description="Disordered" evidence="4">
    <location>
        <begin position="184"/>
        <end position="203"/>
    </location>
</feature>
<gene>
    <name evidence="6" type="ORF">NB700_001678</name>
</gene>
<feature type="domain" description="AP2/ERF" evidence="5">
    <location>
        <begin position="101"/>
        <end position="155"/>
    </location>
</feature>
<feature type="region of interest" description="Disordered" evidence="4">
    <location>
        <begin position="1"/>
        <end position="23"/>
    </location>
</feature>
<evidence type="ECO:0000259" key="5">
    <source>
        <dbReference type="Pfam" id="PF00847"/>
    </source>
</evidence>
<evidence type="ECO:0000256" key="2">
    <source>
        <dbReference type="ARBA" id="ARBA00023125"/>
    </source>
</evidence>
<evidence type="ECO:0000313" key="7">
    <source>
        <dbReference type="Proteomes" id="UP001320843"/>
    </source>
</evidence>
<keyword evidence="3" id="KW-0804">Transcription</keyword>
<accession>A0ABT3DUF7</accession>
<keyword evidence="2" id="KW-0238">DNA-binding</keyword>
<evidence type="ECO:0000256" key="3">
    <source>
        <dbReference type="ARBA" id="ARBA00023163"/>
    </source>
</evidence>
<dbReference type="EMBL" id="JANFWR010000009">
    <property type="protein sequence ID" value="MCW0399122.1"/>
    <property type="molecule type" value="Genomic_DNA"/>
</dbReference>
<feature type="region of interest" description="Disordered" evidence="4">
    <location>
        <begin position="256"/>
        <end position="289"/>
    </location>
</feature>
<dbReference type="InterPro" id="IPR001471">
    <property type="entry name" value="AP2/ERF_dom"/>
</dbReference>
<evidence type="ECO:0000256" key="1">
    <source>
        <dbReference type="ARBA" id="ARBA00023015"/>
    </source>
</evidence>
<evidence type="ECO:0000313" key="6">
    <source>
        <dbReference type="EMBL" id="MCW0399122.1"/>
    </source>
</evidence>
<evidence type="ECO:0000256" key="4">
    <source>
        <dbReference type="SAM" id="MobiDB-lite"/>
    </source>
</evidence>
<reference evidence="6 7" key="1">
    <citation type="submission" date="2022-06" db="EMBL/GenBank/DDBJ databases">
        <title>Dynamics of rice microbiomes reveals core vertical transmitted seed endophytes.</title>
        <authorList>
            <person name="Liao K."/>
            <person name="Zhang X."/>
        </authorList>
    </citation>
    <scope>NUCLEOTIDE SEQUENCE [LARGE SCALE GENOMIC DNA]</scope>
    <source>
        <strain evidence="6 7">YT10-10-1</strain>
    </source>
</reference>
<dbReference type="Proteomes" id="UP001320843">
    <property type="component" value="Unassembled WGS sequence"/>
</dbReference>
<proteinExistence type="predicted"/>
<keyword evidence="7" id="KW-1185">Reference proteome</keyword>